<keyword evidence="1" id="KW-1133">Transmembrane helix</keyword>
<feature type="transmembrane region" description="Helical" evidence="1">
    <location>
        <begin position="17"/>
        <end position="36"/>
    </location>
</feature>
<proteinExistence type="predicted"/>
<organism evidence="2 3">
    <name type="scientific">Berkelbacteria bacterium GW2011_GWA2_38_9</name>
    <dbReference type="NCBI Taxonomy" id="1618334"/>
    <lineage>
        <taxon>Bacteria</taxon>
        <taxon>Candidatus Berkelbacteria</taxon>
    </lineage>
</organism>
<evidence type="ECO:0000256" key="1">
    <source>
        <dbReference type="SAM" id="Phobius"/>
    </source>
</evidence>
<accession>A0A0G0NWV0</accession>
<sequence length="118" mass="12587">MFEPPALTVQKKGKKTFAISISILWVIILVVAIWGLSIQSSSSKAINNSDNVLPVLESNQGSQLPSDNLRADEILGSKRFESDPGSNVDAANPIEGAGSVDKLLEGTEIVVPGEENRK</sequence>
<keyword evidence="1" id="KW-0472">Membrane</keyword>
<keyword evidence="1" id="KW-0812">Transmembrane</keyword>
<dbReference type="EMBL" id="LBVO01000008">
    <property type="protein sequence ID" value="KKQ90324.1"/>
    <property type="molecule type" value="Genomic_DNA"/>
</dbReference>
<evidence type="ECO:0000313" key="2">
    <source>
        <dbReference type="EMBL" id="KKQ90324.1"/>
    </source>
</evidence>
<reference evidence="2 3" key="1">
    <citation type="journal article" date="2015" name="Nature">
        <title>rRNA introns, odd ribosomes, and small enigmatic genomes across a large radiation of phyla.</title>
        <authorList>
            <person name="Brown C.T."/>
            <person name="Hug L.A."/>
            <person name="Thomas B.C."/>
            <person name="Sharon I."/>
            <person name="Castelle C.J."/>
            <person name="Singh A."/>
            <person name="Wilkins M.J."/>
            <person name="Williams K.H."/>
            <person name="Banfield J.F."/>
        </authorList>
    </citation>
    <scope>NUCLEOTIDE SEQUENCE [LARGE SCALE GENOMIC DNA]</scope>
</reference>
<dbReference type="AlphaFoldDB" id="A0A0G0NWV0"/>
<evidence type="ECO:0000313" key="3">
    <source>
        <dbReference type="Proteomes" id="UP000033934"/>
    </source>
</evidence>
<dbReference type="Proteomes" id="UP000033934">
    <property type="component" value="Unassembled WGS sequence"/>
</dbReference>
<name>A0A0G0NWV0_9BACT</name>
<protein>
    <submittedName>
        <fullName evidence="2">Uncharacterized protein</fullName>
    </submittedName>
</protein>
<comment type="caution">
    <text evidence="2">The sequence shown here is derived from an EMBL/GenBank/DDBJ whole genome shotgun (WGS) entry which is preliminary data.</text>
</comment>
<gene>
    <name evidence="2" type="ORF">UT11_C0008G0012</name>
</gene>